<dbReference type="RefSeq" id="WP_161390549.1">
    <property type="nucleotide sequence ID" value="NZ_JBHSCP010000001.1"/>
</dbReference>
<evidence type="ECO:0000313" key="2">
    <source>
        <dbReference type="Proteomes" id="UP000469430"/>
    </source>
</evidence>
<dbReference type="EMBL" id="WTYJ01000001">
    <property type="protein sequence ID" value="MXO98960.1"/>
    <property type="molecule type" value="Genomic_DNA"/>
</dbReference>
<organism evidence="1 2">
    <name type="scientific">Croceibacterium xixiisoli</name>
    <dbReference type="NCBI Taxonomy" id="1476466"/>
    <lineage>
        <taxon>Bacteria</taxon>
        <taxon>Pseudomonadati</taxon>
        <taxon>Pseudomonadota</taxon>
        <taxon>Alphaproteobacteria</taxon>
        <taxon>Sphingomonadales</taxon>
        <taxon>Erythrobacteraceae</taxon>
        <taxon>Croceibacterium</taxon>
    </lineage>
</organism>
<dbReference type="OrthoDB" id="7433097at2"/>
<comment type="caution">
    <text evidence="1">The sequence shown here is derived from an EMBL/GenBank/DDBJ whole genome shotgun (WGS) entry which is preliminary data.</text>
</comment>
<accession>A0A6I4TUU4</accession>
<proteinExistence type="predicted"/>
<protein>
    <submittedName>
        <fullName evidence="1">Uncharacterized protein</fullName>
    </submittedName>
</protein>
<name>A0A6I4TUU4_9SPHN</name>
<keyword evidence="2" id="KW-1185">Reference proteome</keyword>
<gene>
    <name evidence="1" type="ORF">GRI97_08160</name>
</gene>
<dbReference type="Proteomes" id="UP000469430">
    <property type="component" value="Unassembled WGS sequence"/>
</dbReference>
<sequence>MTDGADRLRIERNRERRRVFDMLARDKADRAREVARREAEQQVASGSFANLADTVIEPTPEWMAKGDTVPFTPKQPDGTVRVVRSVRRVVTPIVIRMWRAGRLGDDQARACIWYRECHDIAGLVGRFSSTQLSDNSGGSDRRSVGFAGHIPITSWEANARRMYREAKAQLPAEYIKFFEIIVLEDVAIGLATRFARCRNARAIGIFRQLADKIAVFCETNDIDYDVKLDAR</sequence>
<reference evidence="1 2" key="1">
    <citation type="submission" date="2019-12" db="EMBL/GenBank/DDBJ databases">
        <title>Genomic-based taxomic classification of the family Erythrobacteraceae.</title>
        <authorList>
            <person name="Xu L."/>
        </authorList>
    </citation>
    <scope>NUCLEOTIDE SEQUENCE [LARGE SCALE GENOMIC DNA]</scope>
    <source>
        <strain evidence="1 2">S36</strain>
    </source>
</reference>
<dbReference type="AlphaFoldDB" id="A0A6I4TUU4"/>
<evidence type="ECO:0000313" key="1">
    <source>
        <dbReference type="EMBL" id="MXO98960.1"/>
    </source>
</evidence>